<feature type="transmembrane region" description="Helical" evidence="2">
    <location>
        <begin position="280"/>
        <end position="301"/>
    </location>
</feature>
<evidence type="ECO:0000313" key="4">
    <source>
        <dbReference type="EMBL" id="MCP2334066.1"/>
    </source>
</evidence>
<dbReference type="EMBL" id="AUBJ02000001">
    <property type="protein sequence ID" value="MCP2334066.1"/>
    <property type="molecule type" value="Genomic_DNA"/>
</dbReference>
<feature type="transmembrane region" description="Helical" evidence="2">
    <location>
        <begin position="202"/>
        <end position="223"/>
    </location>
</feature>
<accession>A0ABT1JPK1</accession>
<evidence type="ECO:0000256" key="1">
    <source>
        <dbReference type="SAM" id="MobiDB-lite"/>
    </source>
</evidence>
<reference evidence="4 5" key="1">
    <citation type="submission" date="2013-07" db="EMBL/GenBank/DDBJ databases">
        <authorList>
            <consortium name="DOE Joint Genome Institute"/>
            <person name="Reeve W."/>
            <person name="Huntemann M."/>
            <person name="Han J."/>
            <person name="Chen A."/>
            <person name="Kyrpides N."/>
            <person name="Mavromatis K."/>
            <person name="Markowitz V."/>
            <person name="Palaniappan K."/>
            <person name="Ivanova N."/>
            <person name="Schaumberg A."/>
            <person name="Pati A."/>
            <person name="Liolios K."/>
            <person name="Nordberg H.P."/>
            <person name="Cantor M.N."/>
            <person name="Hua S.X."/>
            <person name="Woyke T."/>
        </authorList>
    </citation>
    <scope>NUCLEOTIDE SEQUENCE [LARGE SCALE GENOMIC DNA]</scope>
    <source>
        <strain evidence="4 5">DSM 43889</strain>
    </source>
</reference>
<evidence type="ECO:0000313" key="5">
    <source>
        <dbReference type="Proteomes" id="UP000791080"/>
    </source>
</evidence>
<dbReference type="Pfam" id="PF01757">
    <property type="entry name" value="Acyl_transf_3"/>
    <property type="match status" value="1"/>
</dbReference>
<evidence type="ECO:0000259" key="3">
    <source>
        <dbReference type="Pfam" id="PF01757"/>
    </source>
</evidence>
<feature type="transmembrane region" description="Helical" evidence="2">
    <location>
        <begin position="174"/>
        <end position="190"/>
    </location>
</feature>
<feature type="transmembrane region" description="Helical" evidence="2">
    <location>
        <begin position="313"/>
        <end position="334"/>
    </location>
</feature>
<keyword evidence="2" id="KW-0812">Transmembrane</keyword>
<gene>
    <name evidence="4" type="ORF">G443_004336</name>
</gene>
<comment type="caution">
    <text evidence="4">The sequence shown here is derived from an EMBL/GenBank/DDBJ whole genome shotgun (WGS) entry which is preliminary data.</text>
</comment>
<dbReference type="PANTHER" id="PTHR23028">
    <property type="entry name" value="ACETYLTRANSFERASE"/>
    <property type="match status" value="1"/>
</dbReference>
<organism evidence="4 5">
    <name type="scientific">Actinoalloteichus caeruleus DSM 43889</name>
    <dbReference type="NCBI Taxonomy" id="1120930"/>
    <lineage>
        <taxon>Bacteria</taxon>
        <taxon>Bacillati</taxon>
        <taxon>Actinomycetota</taxon>
        <taxon>Actinomycetes</taxon>
        <taxon>Pseudonocardiales</taxon>
        <taxon>Pseudonocardiaceae</taxon>
        <taxon>Actinoalloteichus</taxon>
        <taxon>Actinoalloteichus cyanogriseus</taxon>
    </lineage>
</organism>
<dbReference type="GO" id="GO:0016746">
    <property type="term" value="F:acyltransferase activity"/>
    <property type="evidence" value="ECO:0007669"/>
    <property type="project" value="UniProtKB-KW"/>
</dbReference>
<feature type="transmembrane region" description="Helical" evidence="2">
    <location>
        <begin position="90"/>
        <end position="111"/>
    </location>
</feature>
<name>A0ABT1JPK1_ACTCY</name>
<reference evidence="4 5" key="2">
    <citation type="submission" date="2022-06" db="EMBL/GenBank/DDBJ databases">
        <title>Genomic Encyclopedia of Type Strains, Phase I: the one thousand microbial genomes (KMG-I) project.</title>
        <authorList>
            <person name="Kyrpides N."/>
        </authorList>
    </citation>
    <scope>NUCLEOTIDE SEQUENCE [LARGE SCALE GENOMIC DNA]</scope>
    <source>
        <strain evidence="4 5">DSM 43889</strain>
    </source>
</reference>
<keyword evidence="4" id="KW-0012">Acyltransferase</keyword>
<keyword evidence="5" id="KW-1185">Reference proteome</keyword>
<feature type="domain" description="Acyltransferase 3" evidence="3">
    <location>
        <begin position="21"/>
        <end position="332"/>
    </location>
</feature>
<dbReference type="InterPro" id="IPR002656">
    <property type="entry name" value="Acyl_transf_3_dom"/>
</dbReference>
<feature type="transmembrane region" description="Helical" evidence="2">
    <location>
        <begin position="58"/>
        <end position="78"/>
    </location>
</feature>
<feature type="transmembrane region" description="Helical" evidence="2">
    <location>
        <begin position="24"/>
        <end position="46"/>
    </location>
</feature>
<proteinExistence type="predicted"/>
<protein>
    <submittedName>
        <fullName evidence="4">Peptidoglycan/LPS O-acetylase OafA/YrhL, contains acyltransferase and SGNH-hydrolase domains</fullName>
    </submittedName>
</protein>
<sequence>MASVPAAPAAGTDRPKRRQTSWDLLRGFAIIFVIVQHATWGGPFLVSELERRPWEFSIQSGAAIMMMISGYFVCQTLSSKGPGTLLRNRLARMLPAFLVATLLTQIITHLIGPESLQRSFTSMIGTMLVLPPGFVEGIARTDGSYWTVPVQIIMFCVAALLWPRRWGHGWRLHLVLAAAITLPVVAKLTLTEPGLAQEVRSLLSAGGAYRAHLFAAGAALWLWGNRRGNWATLLLVPAAVWAHEFHHDDIDSTLWVAIATVGIALAARGKDYYHPVMRPIIWLAGISYCVYLVNHNIGYSVMYQLSEAGWPPMAQSGAMLVVAVVLGWALTRLVEEPAANWLRSGGLWSRRKAARAAAAGGSATHDTVSQDTERESTVTATPQDREPVSHLSWVDTASGAEVGRVEAPARAVDDAGRASTDDPAASSRAAATGPVPRVD</sequence>
<dbReference type="InterPro" id="IPR050879">
    <property type="entry name" value="Acyltransferase_3"/>
</dbReference>
<keyword evidence="4" id="KW-0808">Transferase</keyword>
<dbReference type="Proteomes" id="UP000791080">
    <property type="component" value="Unassembled WGS sequence"/>
</dbReference>
<dbReference type="PANTHER" id="PTHR23028:SF131">
    <property type="entry name" value="BLR2367 PROTEIN"/>
    <property type="match status" value="1"/>
</dbReference>
<feature type="transmembrane region" description="Helical" evidence="2">
    <location>
        <begin position="143"/>
        <end position="162"/>
    </location>
</feature>
<feature type="compositionally biased region" description="Basic and acidic residues" evidence="1">
    <location>
        <begin position="411"/>
        <end position="420"/>
    </location>
</feature>
<feature type="region of interest" description="Disordered" evidence="1">
    <location>
        <begin position="359"/>
        <end position="439"/>
    </location>
</feature>
<keyword evidence="2" id="KW-1133">Transmembrane helix</keyword>
<dbReference type="RefSeq" id="WP_026418587.1">
    <property type="nucleotide sequence ID" value="NZ_AUBJ02000001.1"/>
</dbReference>
<evidence type="ECO:0000256" key="2">
    <source>
        <dbReference type="SAM" id="Phobius"/>
    </source>
</evidence>
<keyword evidence="2" id="KW-0472">Membrane</keyword>